<proteinExistence type="predicted"/>
<keyword evidence="4" id="KW-1185">Reference proteome</keyword>
<dbReference type="RefSeq" id="WP_159041138.1">
    <property type="nucleotide sequence ID" value="NZ_JBEPBC010000023.1"/>
</dbReference>
<sequence length="558" mass="57312">MRNRRLVMSAALVAAGVGLVPGIAQAAPGAGPDATRGTGGATYSSPAERTVVTEGPQGAKGKQGAQGAPGKQGAQDASTSIHLTAHTDGARSIELRSHVIDFDAPALDVVVSWGDGTTDTYALPAGGASDARDLKHRYTVLGTYDVKVTAKNAAAGTEAVNELKFTTKGAEFTAHEPTRLLDTRAGVGAAKAKVGPRSSVALKVAGAAKVPAGATAVALNVTVTNTTGAGHVSVQSTKDRAEGAETSNVNFAAGQTVPNLVIEAIGEDGYVHLFNGGWEPVDLIADVTGYFAPAHANGWGALNPTRVVDTREGLGTARGQVPGQGTFGVEIAGRAGVPKGATAVAVNLTATNPRSAGHLTAYPSGKAAPATSNVNFTAGQTVANSAVVPIGPDGKINVRNGGWDPADVVVDVVGYYTPESRSALVAHGIPLRLLDTRKDGWGWKAGPLKARTHFPMQLEADTTTPDVDGWVLNTTVTDTRGNGFLSVTPDPNFWSDYVNGTAVTPQRPVSSVLNWTKGATVANVAQTPGGKGGMIDLWNQGWEDTHLLVDLLAYYKTD</sequence>
<evidence type="ECO:0000256" key="1">
    <source>
        <dbReference type="SAM" id="MobiDB-lite"/>
    </source>
</evidence>
<accession>A0ABQ3NSI6</accession>
<protein>
    <recommendedName>
        <fullName evidence="5">PKD domain-containing protein</fullName>
    </recommendedName>
</protein>
<feature type="compositionally biased region" description="Low complexity" evidence="1">
    <location>
        <begin position="55"/>
        <end position="75"/>
    </location>
</feature>
<gene>
    <name evidence="3" type="ORF">Scinn_51910</name>
</gene>
<dbReference type="InterPro" id="IPR013783">
    <property type="entry name" value="Ig-like_fold"/>
</dbReference>
<name>A0ABQ3NSI6_STRVG</name>
<evidence type="ECO:0000313" key="3">
    <source>
        <dbReference type="EMBL" id="GHI15728.1"/>
    </source>
</evidence>
<evidence type="ECO:0000256" key="2">
    <source>
        <dbReference type="SAM" id="SignalP"/>
    </source>
</evidence>
<evidence type="ECO:0000313" key="4">
    <source>
        <dbReference type="Proteomes" id="UP000660554"/>
    </source>
</evidence>
<feature type="chain" id="PRO_5046575832" description="PKD domain-containing protein" evidence="2">
    <location>
        <begin position="27"/>
        <end position="558"/>
    </location>
</feature>
<dbReference type="Gene3D" id="2.60.40.10">
    <property type="entry name" value="Immunoglobulins"/>
    <property type="match status" value="1"/>
</dbReference>
<evidence type="ECO:0008006" key="5">
    <source>
        <dbReference type="Google" id="ProtNLM"/>
    </source>
</evidence>
<dbReference type="Proteomes" id="UP000660554">
    <property type="component" value="Unassembled WGS sequence"/>
</dbReference>
<organism evidence="3 4">
    <name type="scientific">Streptomyces virginiae</name>
    <name type="common">Streptomyces cinnamonensis</name>
    <dbReference type="NCBI Taxonomy" id="1961"/>
    <lineage>
        <taxon>Bacteria</taxon>
        <taxon>Bacillati</taxon>
        <taxon>Actinomycetota</taxon>
        <taxon>Actinomycetes</taxon>
        <taxon>Kitasatosporales</taxon>
        <taxon>Streptomycetaceae</taxon>
        <taxon>Streptomyces</taxon>
    </lineage>
</organism>
<feature type="signal peptide" evidence="2">
    <location>
        <begin position="1"/>
        <end position="26"/>
    </location>
</feature>
<reference evidence="4" key="1">
    <citation type="submission" date="2020-09" db="EMBL/GenBank/DDBJ databases">
        <title>Whole genome shotgun sequence of Streptomyces cinnamonensis NBRC 15873.</title>
        <authorList>
            <person name="Komaki H."/>
            <person name="Tamura T."/>
        </authorList>
    </citation>
    <scope>NUCLEOTIDE SEQUENCE [LARGE SCALE GENOMIC DNA]</scope>
    <source>
        <strain evidence="4">NBRC 15873</strain>
    </source>
</reference>
<comment type="caution">
    <text evidence="3">The sequence shown here is derived from an EMBL/GenBank/DDBJ whole genome shotgun (WGS) entry which is preliminary data.</text>
</comment>
<feature type="region of interest" description="Disordered" evidence="1">
    <location>
        <begin position="27"/>
        <end position="78"/>
    </location>
</feature>
<dbReference type="EMBL" id="BNDV01000012">
    <property type="protein sequence ID" value="GHI15728.1"/>
    <property type="molecule type" value="Genomic_DNA"/>
</dbReference>
<dbReference type="SUPFAM" id="SSF49299">
    <property type="entry name" value="PKD domain"/>
    <property type="match status" value="1"/>
</dbReference>
<dbReference type="InterPro" id="IPR035986">
    <property type="entry name" value="PKD_dom_sf"/>
</dbReference>
<keyword evidence="2" id="KW-0732">Signal</keyword>